<dbReference type="Pfam" id="PF01738">
    <property type="entry name" value="DLH"/>
    <property type="match status" value="1"/>
</dbReference>
<evidence type="ECO:0000256" key="1">
    <source>
        <dbReference type="ARBA" id="ARBA00022801"/>
    </source>
</evidence>
<dbReference type="EMBL" id="CP002039">
    <property type="protein sequence ID" value="ADJ64594.1"/>
    <property type="molecule type" value="Genomic_DNA"/>
</dbReference>
<dbReference type="KEGG" id="hse:Hsero_3110"/>
<dbReference type="PANTHER" id="PTHR22946">
    <property type="entry name" value="DIENELACTONE HYDROLASE DOMAIN-CONTAINING PROTEIN-RELATED"/>
    <property type="match status" value="1"/>
</dbReference>
<sequence length="345" mass="36398">MTERPMAAPALAGPGRCACAPQASVGSPPSTQAAQAARAVAPPQAAGLRWLFFALAWLTLPLAAQTLPPAQTVHFPSADGRTELTAYLFTPAGAGPHPAVVMLHGRAGPYSSRINGDCTRIGPALPSPCDASTLSQRHQAWAAYWIERGYLALLVDSYGPRGVAHGFGRHTHGAPERAEVNELTVRPLDAEGALAWLAPRSDVNPARILLQGWSNGASTALNVMQRQASRLGGTAPSFAGAMVFYPGCGPQALLSSSPELDRPVQVLLGAADQEVSPQRCLRVLRQAIPMRRNSSPVVTLYPGATHDFDDPGRPRQAIPANRQARADALTRLGPWADQVPPATLP</sequence>
<dbReference type="Gene3D" id="3.40.50.1820">
    <property type="entry name" value="alpha/beta hydrolase"/>
    <property type="match status" value="1"/>
</dbReference>
<name>D8J0N8_HERSS</name>
<evidence type="ECO:0000313" key="3">
    <source>
        <dbReference type="EMBL" id="ADJ64594.1"/>
    </source>
</evidence>
<dbReference type="STRING" id="757424.Hsero_3110"/>
<evidence type="ECO:0000313" key="4">
    <source>
        <dbReference type="Proteomes" id="UP000000329"/>
    </source>
</evidence>
<reference evidence="3 4" key="1">
    <citation type="submission" date="2010-04" db="EMBL/GenBank/DDBJ databases">
        <title>The genome of Herbaspirillum seropedicae SmR1, an endophytic, nitrogen-fixing, plant-growth promoting beta-Proteobacteria.</title>
        <authorList>
            <person name="Pedrosa F.O."/>
            <person name="Monteiro R.A."/>
            <person name="Wassem R."/>
            <person name="Cruz L.M."/>
            <person name="Ayub R.A."/>
            <person name="Colauto N.B."/>
            <person name="Fernandez M.A."/>
            <person name="Fungaro M.H.P."/>
            <person name="Grisard E.C."/>
            <person name="Hungria M."/>
            <person name="Madeira H.M.F."/>
            <person name="Nodari R.O."/>
            <person name="Osaku C.A."/>
            <person name="Petzl-Erler M.L."/>
            <person name="Terenzi H."/>
            <person name="Vieira L.G.E."/>
            <person name="Almeida M.I.M."/>
            <person name="Alves L.R."/>
            <person name="Arantes O.M.N."/>
            <person name="Balsanelli E."/>
            <person name="Barcellos F.G."/>
            <person name="Baura V.A."/>
            <person name="Binde D.R."/>
            <person name="Campo R.J."/>
            <person name="Chubatsu L.S."/>
            <person name="Chueire L.M.O."/>
            <person name="Ciferri R.R."/>
            <person name="Correa L.C."/>
            <person name="da Conceicao Silva J.L."/>
            <person name="Dabul A.N.G."/>
            <person name="Dambros B.P."/>
            <person name="Faoro H."/>
            <person name="Favetti A."/>
            <person name="Friedermann G."/>
            <person name="Furlaneto M.C."/>
            <person name="Gasques L.S."/>
            <person name="Gimenes C.C.T."/>
            <person name="Gioppo N.M.R."/>
            <person name="Glienke-Blanco C."/>
            <person name="Godoy L.P."/>
            <person name="Guerra M.P."/>
            <person name="Karp S."/>
            <person name="Kava-Cordeiro V."/>
            <person name="Margarido V.P."/>
            <person name="Mathioni S.M."/>
            <person name="Menck-Soares M.A."/>
            <person name="Murace N.K."/>
            <person name="Nicolas M.F."/>
            <person name="Oliveira C.E.C."/>
            <person name="Pagnan N.A.B."/>
            <person name="Pamphile J.A."/>
            <person name="Patussi E.V."/>
            <person name="Pereira L.F.P."/>
            <person name="Pereira-Ferrari L."/>
            <person name="Pinto F.G.S."/>
            <person name="Precoma C."/>
            <person name="Prioli A.J."/>
            <person name="Prioli S.M.A.P."/>
            <person name="Raittz R.T."/>
            <person name="Ramos H.J.O."/>
            <person name="Ribeiro E.M.S.F."/>
            <person name="Rigo L.U."/>
            <person name="Rocha C.L.M.S.C."/>
            <person name="Rocha S.N."/>
            <person name="Santos K."/>
            <person name="Satori D."/>
            <person name="Silva A.G."/>
            <person name="Simao R.C.G."/>
            <person name="Soares M.A.M."/>
            <person name="Souza E.M."/>
            <person name="Steffens M.B.R."/>
            <person name="Steindel M."/>
            <person name="Tadra-Sfeir M.Z."/>
            <person name="Takahashi E.K."/>
            <person name="Torres R.A."/>
            <person name="Valle J.S."/>
            <person name="Vernal J.I."/>
            <person name="Vilas-Boas L.A."/>
            <person name="Watanabe M.A.E."/>
            <person name="Weiss V.A."/>
            <person name="Yates M.A."/>
            <person name="Souza E.M."/>
        </authorList>
    </citation>
    <scope>NUCLEOTIDE SEQUENCE [LARGE SCALE GENOMIC DNA]</scope>
    <source>
        <strain evidence="3 4">SmR1</strain>
    </source>
</reference>
<dbReference type="InterPro" id="IPR050261">
    <property type="entry name" value="FrsA_esterase"/>
</dbReference>
<dbReference type="PANTHER" id="PTHR22946:SF9">
    <property type="entry name" value="POLYKETIDE TRANSFERASE AF380"/>
    <property type="match status" value="1"/>
</dbReference>
<keyword evidence="4" id="KW-1185">Reference proteome</keyword>
<dbReference type="AlphaFoldDB" id="D8J0N8"/>
<accession>D8J0N8</accession>
<evidence type="ECO:0000259" key="2">
    <source>
        <dbReference type="Pfam" id="PF01738"/>
    </source>
</evidence>
<dbReference type="eggNOG" id="COG0412">
    <property type="taxonomic scope" value="Bacteria"/>
</dbReference>
<organism evidence="3 4">
    <name type="scientific">Herbaspirillum seropedicae (strain SmR1)</name>
    <dbReference type="NCBI Taxonomy" id="757424"/>
    <lineage>
        <taxon>Bacteria</taxon>
        <taxon>Pseudomonadati</taxon>
        <taxon>Pseudomonadota</taxon>
        <taxon>Betaproteobacteria</taxon>
        <taxon>Burkholderiales</taxon>
        <taxon>Oxalobacteraceae</taxon>
        <taxon>Herbaspirillum</taxon>
    </lineage>
</organism>
<dbReference type="InterPro" id="IPR002925">
    <property type="entry name" value="Dienelactn_hydro"/>
</dbReference>
<gene>
    <name evidence="3" type="ordered locus">Hsero_3110</name>
</gene>
<dbReference type="SUPFAM" id="SSF53474">
    <property type="entry name" value="alpha/beta-Hydrolases"/>
    <property type="match status" value="1"/>
</dbReference>
<feature type="domain" description="Dienelactone hydrolase" evidence="2">
    <location>
        <begin position="145"/>
        <end position="335"/>
    </location>
</feature>
<dbReference type="Proteomes" id="UP000000329">
    <property type="component" value="Chromosome"/>
</dbReference>
<dbReference type="GO" id="GO:0052689">
    <property type="term" value="F:carboxylic ester hydrolase activity"/>
    <property type="evidence" value="ECO:0007669"/>
    <property type="project" value="UniProtKB-ARBA"/>
</dbReference>
<dbReference type="InterPro" id="IPR029058">
    <property type="entry name" value="AB_hydrolase_fold"/>
</dbReference>
<dbReference type="HOGENOM" id="CLU_064072_0_0_4"/>
<keyword evidence="1 3" id="KW-0378">Hydrolase</keyword>
<protein>
    <submittedName>
        <fullName evidence="3">Dienelactone hydrolase protein</fullName>
    </submittedName>
</protein>
<proteinExistence type="predicted"/>